<dbReference type="Proteomes" id="UP000251402">
    <property type="component" value="Chromosome"/>
</dbReference>
<name>A0A5C1HZZ5_9SPHI</name>
<reference evidence="2" key="1">
    <citation type="submission" date="2019-08" db="EMBL/GenBank/DDBJ databases">
        <title>Comparative genome analysis confer to the adaptation heavy metal polluted environment.</title>
        <authorList>
            <person name="Li Y."/>
        </authorList>
    </citation>
    <scope>NUCLEOTIDE SEQUENCE [LARGE SCALE GENOMIC DNA]</scope>
    <source>
        <strain evidence="2">P1</strain>
    </source>
</reference>
<organism evidence="2 3">
    <name type="scientific">Mucilaginibacter rubeus</name>
    <dbReference type="NCBI Taxonomy" id="2027860"/>
    <lineage>
        <taxon>Bacteria</taxon>
        <taxon>Pseudomonadati</taxon>
        <taxon>Bacteroidota</taxon>
        <taxon>Sphingobacteriia</taxon>
        <taxon>Sphingobacteriales</taxon>
        <taxon>Sphingobacteriaceae</taxon>
        <taxon>Mucilaginibacter</taxon>
    </lineage>
</organism>
<dbReference type="InterPro" id="IPR007845">
    <property type="entry name" value="HemS/ChuX_dom"/>
</dbReference>
<gene>
    <name evidence="2" type="ORF">DEO27_011820</name>
</gene>
<accession>A0A5C1HZZ5</accession>
<evidence type="ECO:0000259" key="1">
    <source>
        <dbReference type="Pfam" id="PF05171"/>
    </source>
</evidence>
<protein>
    <submittedName>
        <fullName evidence="2">Hemin-degrading factor</fullName>
    </submittedName>
</protein>
<keyword evidence="3" id="KW-1185">Reference proteome</keyword>
<evidence type="ECO:0000313" key="2">
    <source>
        <dbReference type="EMBL" id="QEM10680.1"/>
    </source>
</evidence>
<dbReference type="Gene3D" id="3.40.1570.10">
    <property type="entry name" value="HemS/ChuS/ChuX like domains"/>
    <property type="match status" value="2"/>
</dbReference>
<dbReference type="CDD" id="cd16831">
    <property type="entry name" value="HemS-like_C"/>
    <property type="match status" value="1"/>
</dbReference>
<dbReference type="Pfam" id="PF05171">
    <property type="entry name" value="HemS"/>
    <property type="match status" value="2"/>
</dbReference>
<dbReference type="KEGG" id="mrub:DEO27_011820"/>
<dbReference type="EMBL" id="CP043450">
    <property type="protein sequence ID" value="QEM10680.1"/>
    <property type="molecule type" value="Genomic_DNA"/>
</dbReference>
<feature type="domain" description="Haemin-degrading HemS/ChuX" evidence="1">
    <location>
        <begin position="206"/>
        <end position="334"/>
    </location>
</feature>
<sequence length="336" mass="38102">METISLKEQYLTFKAENPKTRIRDIATALNVSEAELLMTGIGENVTILENKFEDLLKEITGLGYVMALTRNEYCVHERKGVYENVSFSTHAGLVLGPDIDLRLFMSQWKLGFAVEDNNLKSLQFFDANGVAIHKIYLTDKSNVETYHELVTRFRKEDQQPVALLPTEPAAKPNITDDEVDVTAFQQAWTALQDTHEFFGLLKRFNLNRTQALRLAPAGFAKQINVDDFKTVMQSCAAKQVPIMVFVGNHGCIQIHTGTVTRIVEMDVWFNVLDPEFNLHLRMDAIASVWHVIKPSSDGDINSLELFDNEGEMIVQVFGKRKPGLPELNEWREVLAL</sequence>
<dbReference type="SUPFAM" id="SSF144064">
    <property type="entry name" value="Heme iron utilization protein-like"/>
    <property type="match status" value="1"/>
</dbReference>
<dbReference type="InterPro" id="IPR053733">
    <property type="entry name" value="Heme_Transport_Util_sf"/>
</dbReference>
<dbReference type="OrthoDB" id="316630at2"/>
<proteinExistence type="predicted"/>
<dbReference type="RefSeq" id="WP_112566000.1">
    <property type="nucleotide sequence ID" value="NZ_CP043450.1"/>
</dbReference>
<dbReference type="AlphaFoldDB" id="A0A5C1HZZ5"/>
<evidence type="ECO:0000313" key="3">
    <source>
        <dbReference type="Proteomes" id="UP000251402"/>
    </source>
</evidence>
<dbReference type="CDD" id="cd16830">
    <property type="entry name" value="HemS-like_N"/>
    <property type="match status" value="1"/>
</dbReference>
<dbReference type="GO" id="GO:0006826">
    <property type="term" value="P:iron ion transport"/>
    <property type="evidence" value="ECO:0007669"/>
    <property type="project" value="InterPro"/>
</dbReference>
<feature type="domain" description="Haemin-degrading HemS/ChuX" evidence="1">
    <location>
        <begin position="30"/>
        <end position="153"/>
    </location>
</feature>